<protein>
    <submittedName>
        <fullName evidence="3">Pilus assembly protein CpaF</fullName>
    </submittedName>
</protein>
<dbReference type="AlphaFoldDB" id="A0A366I130"/>
<accession>A0A366I130</accession>
<dbReference type="EMBL" id="QNRX01000019">
    <property type="protein sequence ID" value="RBP59285.1"/>
    <property type="molecule type" value="Genomic_DNA"/>
</dbReference>
<dbReference type="InterPro" id="IPR027417">
    <property type="entry name" value="P-loop_NTPase"/>
</dbReference>
<dbReference type="PANTHER" id="PTHR30486">
    <property type="entry name" value="TWITCHING MOTILITY PROTEIN PILT"/>
    <property type="match status" value="1"/>
</dbReference>
<sequence>MVLKKKNILPQKGLIDSKVLESIQDSLIQSHAELIVKGLLDPKARQELKYYVAKDHGYAVKGNEEIVEYIVQETVGTGVIEEIIKDETVTDIGYNGTDLIIESNDIKKKYTGDIEITDDYIVRIIQKFANAVGKDFTPKQPILDAVFENIRVNAVNKSISPYGTTMSLRISRPKLVLNEKTFNTFAPGFMYDFFKAVVQAKSNIVIGGETGTGKTELQKLLISFIPFEQKITMIEDVQESHIKEMFPEKDIISWVTSGGVTYTNLIAAALRNNPRWIMISETRGEEAYEMIQAVLSGHKIITTVHSINARAIPKRLINMAKIGYSVSEDSLQEDIRRNFDFGVQIKRINYEGKVIRYLSEVVEFNEKKDNTVFEQRFIDGTFYYKVGDLSDEYKDRFLESGACITLPSGKEFTKSLK</sequence>
<gene>
    <name evidence="3" type="ORF">DES36_11910</name>
</gene>
<dbReference type="Proteomes" id="UP000253490">
    <property type="component" value="Unassembled WGS sequence"/>
</dbReference>
<dbReference type="OrthoDB" id="9810761at2"/>
<comment type="caution">
    <text evidence="3">The sequence shown here is derived from an EMBL/GenBank/DDBJ whole genome shotgun (WGS) entry which is preliminary data.</text>
</comment>
<dbReference type="GO" id="GO:0016887">
    <property type="term" value="F:ATP hydrolysis activity"/>
    <property type="evidence" value="ECO:0007669"/>
    <property type="project" value="InterPro"/>
</dbReference>
<dbReference type="InterPro" id="IPR025662">
    <property type="entry name" value="Sigma_54_int_dom_ATP-bd_1"/>
</dbReference>
<dbReference type="InterPro" id="IPR050921">
    <property type="entry name" value="T4SS_GSP_E_ATPase"/>
</dbReference>
<dbReference type="PROSITE" id="PS00675">
    <property type="entry name" value="SIGMA54_INTERACT_1"/>
    <property type="match status" value="1"/>
</dbReference>
<evidence type="ECO:0000313" key="4">
    <source>
        <dbReference type="Proteomes" id="UP000253490"/>
    </source>
</evidence>
<evidence type="ECO:0000259" key="2">
    <source>
        <dbReference type="Pfam" id="PF00437"/>
    </source>
</evidence>
<reference evidence="3 4" key="1">
    <citation type="submission" date="2018-06" db="EMBL/GenBank/DDBJ databases">
        <title>Genomic Encyclopedia of Type Strains, Phase IV (KMG-IV): sequencing the most valuable type-strain genomes for metagenomic binning, comparative biology and taxonomic classification.</title>
        <authorList>
            <person name="Goeker M."/>
        </authorList>
    </citation>
    <scope>NUCLEOTIDE SEQUENCE [LARGE SCALE GENOMIC DNA]</scope>
    <source>
        <strain evidence="3 4">DSM 22112</strain>
    </source>
</reference>
<name>A0A366I130_9FIRM</name>
<evidence type="ECO:0000313" key="3">
    <source>
        <dbReference type="EMBL" id="RBP59285.1"/>
    </source>
</evidence>
<evidence type="ECO:0000256" key="1">
    <source>
        <dbReference type="ARBA" id="ARBA00006611"/>
    </source>
</evidence>
<dbReference type="CDD" id="cd01130">
    <property type="entry name" value="VirB11-like_ATPase"/>
    <property type="match status" value="1"/>
</dbReference>
<keyword evidence="4" id="KW-1185">Reference proteome</keyword>
<dbReference type="Gene3D" id="3.40.50.300">
    <property type="entry name" value="P-loop containing nucleotide triphosphate hydrolases"/>
    <property type="match status" value="1"/>
</dbReference>
<proteinExistence type="inferred from homology"/>
<dbReference type="SUPFAM" id="SSF52540">
    <property type="entry name" value="P-loop containing nucleoside triphosphate hydrolases"/>
    <property type="match status" value="1"/>
</dbReference>
<organism evidence="3 4">
    <name type="scientific">Alkalibaculum bacchi</name>
    <dbReference type="NCBI Taxonomy" id="645887"/>
    <lineage>
        <taxon>Bacteria</taxon>
        <taxon>Bacillati</taxon>
        <taxon>Bacillota</taxon>
        <taxon>Clostridia</taxon>
        <taxon>Eubacteriales</taxon>
        <taxon>Eubacteriaceae</taxon>
        <taxon>Alkalibaculum</taxon>
    </lineage>
</organism>
<dbReference type="Pfam" id="PF00437">
    <property type="entry name" value="T2SSE"/>
    <property type="match status" value="1"/>
</dbReference>
<feature type="domain" description="Bacterial type II secretion system protein E" evidence="2">
    <location>
        <begin position="162"/>
        <end position="321"/>
    </location>
</feature>
<comment type="similarity">
    <text evidence="1">Belongs to the GSP E family.</text>
</comment>
<dbReference type="InterPro" id="IPR001482">
    <property type="entry name" value="T2SS/T4SS_dom"/>
</dbReference>
<dbReference type="PANTHER" id="PTHR30486:SF6">
    <property type="entry name" value="TYPE IV PILUS RETRACTATION ATPASE PILT"/>
    <property type="match status" value="1"/>
</dbReference>
<dbReference type="RefSeq" id="WP_113921505.1">
    <property type="nucleotide sequence ID" value="NZ_QNRX01000019.1"/>
</dbReference>
<dbReference type="Gene3D" id="3.30.450.380">
    <property type="match status" value="1"/>
</dbReference>